<gene>
    <name evidence="1" type="ordered locus">Cwoe_5192</name>
</gene>
<proteinExistence type="predicted"/>
<dbReference type="Pfam" id="PF18928">
    <property type="entry name" value="DUF5677"/>
    <property type="match status" value="1"/>
</dbReference>
<evidence type="ECO:0000313" key="2">
    <source>
        <dbReference type="Proteomes" id="UP000008229"/>
    </source>
</evidence>
<dbReference type="AlphaFoldDB" id="D3FEA8"/>
<sequence>MELFAFVLRGAIETAINLRYLITHGSDATYEAFVRHSLKLEKQLRDRVVAAIEERGGVVMPMEHGMLEGIEAAFRTAEVEPEDVDPVSRAPWSKGGAFGRFKALGVEDLYGPYFGVQSSYVHGAWQELVQHHLEVQPDGRFLPRATFDEGLAVAPLLIAVDVLGGATVDYLRAAAPPTRDRDVLEGRIDVCGENASAIRAAYRRFRGMPDLTGA</sequence>
<dbReference type="eggNOG" id="ENOG50336R2">
    <property type="taxonomic scope" value="Bacteria"/>
</dbReference>
<name>D3FEA8_CONWI</name>
<evidence type="ECO:0000313" key="1">
    <source>
        <dbReference type="EMBL" id="ADB53600.1"/>
    </source>
</evidence>
<dbReference type="InterPro" id="IPR043733">
    <property type="entry name" value="DUF5677"/>
</dbReference>
<dbReference type="EMBL" id="CP001854">
    <property type="protein sequence ID" value="ADB53600.1"/>
    <property type="molecule type" value="Genomic_DNA"/>
</dbReference>
<dbReference type="Proteomes" id="UP000008229">
    <property type="component" value="Chromosome"/>
</dbReference>
<keyword evidence="2" id="KW-1185">Reference proteome</keyword>
<reference evidence="2" key="2">
    <citation type="submission" date="2010-01" db="EMBL/GenBank/DDBJ databases">
        <title>The complete genome of Conexibacter woesei DSM 14684.</title>
        <authorList>
            <consortium name="US DOE Joint Genome Institute (JGI-PGF)"/>
            <person name="Lucas S."/>
            <person name="Copeland A."/>
            <person name="Lapidus A."/>
            <person name="Glavina del Rio T."/>
            <person name="Dalin E."/>
            <person name="Tice H."/>
            <person name="Bruce D."/>
            <person name="Goodwin L."/>
            <person name="Pitluck S."/>
            <person name="Kyrpides N."/>
            <person name="Mavromatis K."/>
            <person name="Ivanova N."/>
            <person name="Mikhailova N."/>
            <person name="Chertkov O."/>
            <person name="Brettin T."/>
            <person name="Detter J.C."/>
            <person name="Han C."/>
            <person name="Larimer F."/>
            <person name="Land M."/>
            <person name="Hauser L."/>
            <person name="Markowitz V."/>
            <person name="Cheng J.-F."/>
            <person name="Hugenholtz P."/>
            <person name="Woyke T."/>
            <person name="Wu D."/>
            <person name="Pukall R."/>
            <person name="Steenblock K."/>
            <person name="Schneider S."/>
            <person name="Klenk H.-P."/>
            <person name="Eisen J.A."/>
        </authorList>
    </citation>
    <scope>NUCLEOTIDE SEQUENCE [LARGE SCALE GENOMIC DNA]</scope>
    <source>
        <strain evidence="2">DSM 14684 / CIP 108061 / JCM 11494 / NBRC 100937 / ID131577</strain>
    </source>
</reference>
<accession>D3FEA8</accession>
<reference evidence="1 2" key="1">
    <citation type="journal article" date="2010" name="Stand. Genomic Sci.">
        <title>Complete genome sequence of Conexibacter woesei type strain (ID131577).</title>
        <authorList>
            <person name="Pukall R."/>
            <person name="Lapidus A."/>
            <person name="Glavina Del Rio T."/>
            <person name="Copeland A."/>
            <person name="Tice H."/>
            <person name="Cheng J.-F."/>
            <person name="Lucas S."/>
            <person name="Chen F."/>
            <person name="Nolan M."/>
            <person name="Bruce D."/>
            <person name="Goodwin L."/>
            <person name="Pitluck S."/>
            <person name="Mavromatis K."/>
            <person name="Ivanova N."/>
            <person name="Ovchinnikova G."/>
            <person name="Pati A."/>
            <person name="Chen A."/>
            <person name="Palaniappan K."/>
            <person name="Land M."/>
            <person name="Hauser L."/>
            <person name="Chang Y.-J."/>
            <person name="Jeffries C.D."/>
            <person name="Chain P."/>
            <person name="Meincke L."/>
            <person name="Sims D."/>
            <person name="Brettin T."/>
            <person name="Detter J.C."/>
            <person name="Rohde M."/>
            <person name="Goeker M."/>
            <person name="Bristow J."/>
            <person name="Eisen J.A."/>
            <person name="Markowitz V."/>
            <person name="Kyrpides N.C."/>
            <person name="Klenk H.-P."/>
            <person name="Hugenholtz P."/>
        </authorList>
    </citation>
    <scope>NUCLEOTIDE SEQUENCE [LARGE SCALE GENOMIC DNA]</scope>
    <source>
        <strain evidence="2">DSM 14684 / CIP 108061 / JCM 11494 / NBRC 100937 / ID131577</strain>
    </source>
</reference>
<organism evidence="1 2">
    <name type="scientific">Conexibacter woesei (strain DSM 14684 / CCUG 47730 / CIP 108061 / JCM 11494 / NBRC 100937 / ID131577)</name>
    <dbReference type="NCBI Taxonomy" id="469383"/>
    <lineage>
        <taxon>Bacteria</taxon>
        <taxon>Bacillati</taxon>
        <taxon>Actinomycetota</taxon>
        <taxon>Thermoleophilia</taxon>
        <taxon>Solirubrobacterales</taxon>
        <taxon>Conexibacteraceae</taxon>
        <taxon>Conexibacter</taxon>
    </lineage>
</organism>
<dbReference type="KEGG" id="cwo:Cwoe_5192"/>
<protein>
    <submittedName>
        <fullName evidence="1">Uncharacterized protein</fullName>
    </submittedName>
</protein>
<dbReference type="HOGENOM" id="CLU_1287004_0_0_11"/>